<evidence type="ECO:0000313" key="3">
    <source>
        <dbReference type="Proteomes" id="UP000249467"/>
    </source>
</evidence>
<reference evidence="2 3" key="2">
    <citation type="submission" date="2018-06" db="EMBL/GenBank/DDBJ databases">
        <title>Metagenomic assembly of (sub)arctic Cyanobacteria and their associated microbiome from non-axenic cultures.</title>
        <authorList>
            <person name="Baurain D."/>
        </authorList>
    </citation>
    <scope>NUCLEOTIDE SEQUENCE [LARGE SCALE GENOMIC DNA]</scope>
    <source>
        <strain evidence="2">ULC066bin1</strain>
    </source>
</reference>
<dbReference type="EMBL" id="QBML01000030">
    <property type="protein sequence ID" value="PZO37535.1"/>
    <property type="molecule type" value="Genomic_DNA"/>
</dbReference>
<organism evidence="2 3">
    <name type="scientific">Pseudanabaena frigida</name>
    <dbReference type="NCBI Taxonomy" id="945775"/>
    <lineage>
        <taxon>Bacteria</taxon>
        <taxon>Bacillati</taxon>
        <taxon>Cyanobacteriota</taxon>
        <taxon>Cyanophyceae</taxon>
        <taxon>Pseudanabaenales</taxon>
        <taxon>Pseudanabaenaceae</taxon>
        <taxon>Pseudanabaena</taxon>
    </lineage>
</organism>
<dbReference type="InterPro" id="IPR052164">
    <property type="entry name" value="Anthracycline_SecMetBiosynth"/>
</dbReference>
<dbReference type="SUPFAM" id="SSF54593">
    <property type="entry name" value="Glyoxalase/Bleomycin resistance protein/Dihydroxybiphenyl dioxygenase"/>
    <property type="match status" value="1"/>
</dbReference>
<feature type="domain" description="VOC" evidence="1">
    <location>
        <begin position="4"/>
        <end position="113"/>
    </location>
</feature>
<dbReference type="InterPro" id="IPR037523">
    <property type="entry name" value="VOC_core"/>
</dbReference>
<sequence>MTVQFRHVMLMVKDIPAAAKFYNEGLDLEITKLSPNMAELDANGTKIIMHGVEEDPQTGGSPILSFHVDDVLEAIAKLESLGGKLEGRIREPFFGKVAAVRSPEGHLLSLLQPK</sequence>
<name>A0A2W4XSD4_9CYAN</name>
<dbReference type="AlphaFoldDB" id="A0A2W4XSD4"/>
<comment type="caution">
    <text evidence="2">The sequence shown here is derived from an EMBL/GenBank/DDBJ whole genome shotgun (WGS) entry which is preliminary data.</text>
</comment>
<dbReference type="Pfam" id="PF00903">
    <property type="entry name" value="Glyoxalase"/>
    <property type="match status" value="1"/>
</dbReference>
<dbReference type="PANTHER" id="PTHR33993:SF14">
    <property type="entry name" value="GB|AAF24581.1"/>
    <property type="match status" value="1"/>
</dbReference>
<dbReference type="InterPro" id="IPR029068">
    <property type="entry name" value="Glyas_Bleomycin-R_OHBP_Dase"/>
</dbReference>
<dbReference type="PANTHER" id="PTHR33993">
    <property type="entry name" value="GLYOXALASE-RELATED"/>
    <property type="match status" value="1"/>
</dbReference>
<protein>
    <submittedName>
        <fullName evidence="2">Glyoxalase</fullName>
    </submittedName>
</protein>
<evidence type="ECO:0000313" key="2">
    <source>
        <dbReference type="EMBL" id="PZO37535.1"/>
    </source>
</evidence>
<accession>A0A2W4XSD4</accession>
<gene>
    <name evidence="2" type="ORF">DCF19_18715</name>
</gene>
<dbReference type="PROSITE" id="PS51819">
    <property type="entry name" value="VOC"/>
    <property type="match status" value="1"/>
</dbReference>
<dbReference type="InterPro" id="IPR004360">
    <property type="entry name" value="Glyas_Fos-R_dOase_dom"/>
</dbReference>
<proteinExistence type="predicted"/>
<reference evidence="2 3" key="1">
    <citation type="submission" date="2018-04" db="EMBL/GenBank/DDBJ databases">
        <authorList>
            <person name="Go L.Y."/>
            <person name="Mitchell J.A."/>
        </authorList>
    </citation>
    <scope>NUCLEOTIDE SEQUENCE [LARGE SCALE GENOMIC DNA]</scope>
    <source>
        <strain evidence="2">ULC066bin1</strain>
    </source>
</reference>
<evidence type="ECO:0000259" key="1">
    <source>
        <dbReference type="PROSITE" id="PS51819"/>
    </source>
</evidence>
<dbReference type="Gene3D" id="3.10.180.10">
    <property type="entry name" value="2,3-Dihydroxybiphenyl 1,2-Dioxygenase, domain 1"/>
    <property type="match status" value="1"/>
</dbReference>
<dbReference type="Proteomes" id="UP000249467">
    <property type="component" value="Unassembled WGS sequence"/>
</dbReference>